<name>A0ABD5PIV6_9EURY</name>
<protein>
    <submittedName>
        <fullName evidence="1">Uncharacterized protein</fullName>
    </submittedName>
</protein>
<dbReference type="Proteomes" id="UP001595898">
    <property type="component" value="Unassembled WGS sequence"/>
</dbReference>
<dbReference type="AlphaFoldDB" id="A0ABD5PIV6"/>
<sequence length="389" mass="45609">MTTKVFGGTLRHLPTEHVNHIFKDIGIVLTGELEYTLHETFPTGSKEPDVLIDDADGQTVLIEAKRRQQEPTEQLKNEYNELEQHREGENYIVLLTAHPSRPSYLDDLNIDVYWISWKHIQRSLSQQLSEDQFSSIGESLVSETVEMLRQEGNAHFRGFETTSEECIEGYQETDRLYENFSRLVKDVCSHISNSLEFDDLHHYGGQSDNLLSKTWKYNKPSLWYAFNLEGQPTGREKPHLFVLLRRPKGLIRVGYQIRPSKNPDHRDSFERHSDEIAELWSEEEFEILEGTGTLRERYRLKSAEEVREYLGDIDEFERMLTRETDARGLSRIILTREFKLDTLNQQDAVETIADELNYFHRITFLSDDKQGLGQSRQHIFYPNYQPNFD</sequence>
<proteinExistence type="predicted"/>
<evidence type="ECO:0000313" key="2">
    <source>
        <dbReference type="Proteomes" id="UP001595898"/>
    </source>
</evidence>
<accession>A0ABD5PIV6</accession>
<evidence type="ECO:0000313" key="1">
    <source>
        <dbReference type="EMBL" id="MFC4540484.1"/>
    </source>
</evidence>
<dbReference type="EMBL" id="JBHSFA010000001">
    <property type="protein sequence ID" value="MFC4540484.1"/>
    <property type="molecule type" value="Genomic_DNA"/>
</dbReference>
<comment type="caution">
    <text evidence="1">The sequence shown here is derived from an EMBL/GenBank/DDBJ whole genome shotgun (WGS) entry which is preliminary data.</text>
</comment>
<reference evidence="1 2" key="1">
    <citation type="journal article" date="2019" name="Int. J. Syst. Evol. Microbiol.">
        <title>The Global Catalogue of Microorganisms (GCM) 10K type strain sequencing project: providing services to taxonomists for standard genome sequencing and annotation.</title>
        <authorList>
            <consortium name="The Broad Institute Genomics Platform"/>
            <consortium name="The Broad Institute Genome Sequencing Center for Infectious Disease"/>
            <person name="Wu L."/>
            <person name="Ma J."/>
        </authorList>
    </citation>
    <scope>NUCLEOTIDE SEQUENCE [LARGE SCALE GENOMIC DNA]</scope>
    <source>
        <strain evidence="1 2">WLHS5</strain>
    </source>
</reference>
<keyword evidence="2" id="KW-1185">Reference proteome</keyword>
<gene>
    <name evidence="1" type="ORF">ACFO5R_00920</name>
</gene>
<organism evidence="1 2">
    <name type="scientific">Halosolutus amylolyticus</name>
    <dbReference type="NCBI Taxonomy" id="2932267"/>
    <lineage>
        <taxon>Archaea</taxon>
        <taxon>Methanobacteriati</taxon>
        <taxon>Methanobacteriota</taxon>
        <taxon>Stenosarchaea group</taxon>
        <taxon>Halobacteria</taxon>
        <taxon>Halobacteriales</taxon>
        <taxon>Natrialbaceae</taxon>
        <taxon>Halosolutus</taxon>
    </lineage>
</organism>